<evidence type="ECO:0000256" key="1">
    <source>
        <dbReference type="ARBA" id="ARBA00004651"/>
    </source>
</evidence>
<evidence type="ECO:0000256" key="4">
    <source>
        <dbReference type="ARBA" id="ARBA00022989"/>
    </source>
</evidence>
<evidence type="ECO:0000256" key="7">
    <source>
        <dbReference type="SAM" id="Phobius"/>
    </source>
</evidence>
<dbReference type="RefSeq" id="WP_193671109.1">
    <property type="nucleotide sequence ID" value="NZ_JACDTV010000025.1"/>
</dbReference>
<keyword evidence="10" id="KW-1185">Reference proteome</keyword>
<dbReference type="PANTHER" id="PTHR36115:SF4">
    <property type="entry name" value="MEMBRANE PROTEIN"/>
    <property type="match status" value="1"/>
</dbReference>
<proteinExistence type="predicted"/>
<evidence type="ECO:0000313" key="10">
    <source>
        <dbReference type="Proteomes" id="UP000732378"/>
    </source>
</evidence>
<evidence type="ECO:0000256" key="3">
    <source>
        <dbReference type="ARBA" id="ARBA00022692"/>
    </source>
</evidence>
<keyword evidence="5 7" id="KW-0472">Membrane</keyword>
<keyword evidence="3 7" id="KW-0812">Transmembrane</keyword>
<comment type="caution">
    <text evidence="9">The sequence shown here is derived from an EMBL/GenBank/DDBJ whole genome shotgun (WGS) entry which is preliminary data.</text>
</comment>
<gene>
    <name evidence="9" type="ORF">JOE61_002106</name>
</gene>
<feature type="domain" description="RDD" evidence="8">
    <location>
        <begin position="34"/>
        <end position="165"/>
    </location>
</feature>
<accession>A0ABS2MAX4</accession>
<reference evidence="9 10" key="1">
    <citation type="submission" date="2021-01" db="EMBL/GenBank/DDBJ databases">
        <title>Sequencing the genomes of 1000 actinobacteria strains.</title>
        <authorList>
            <person name="Klenk H.-P."/>
        </authorList>
    </citation>
    <scope>NUCLEOTIDE SEQUENCE [LARGE SCALE GENOMIC DNA]</scope>
    <source>
        <strain evidence="9 10">DSM 18239</strain>
    </source>
</reference>
<evidence type="ECO:0000256" key="5">
    <source>
        <dbReference type="ARBA" id="ARBA00023136"/>
    </source>
</evidence>
<dbReference type="Pfam" id="PF06271">
    <property type="entry name" value="RDD"/>
    <property type="match status" value="1"/>
</dbReference>
<name>A0ABS2MAX4_9ACTN</name>
<feature type="transmembrane region" description="Helical" evidence="7">
    <location>
        <begin position="76"/>
        <end position="94"/>
    </location>
</feature>
<evidence type="ECO:0000313" key="9">
    <source>
        <dbReference type="EMBL" id="MBM7508292.1"/>
    </source>
</evidence>
<evidence type="ECO:0000256" key="6">
    <source>
        <dbReference type="SAM" id="MobiDB-lite"/>
    </source>
</evidence>
<keyword evidence="4 7" id="KW-1133">Transmembrane helix</keyword>
<dbReference type="EMBL" id="JAFBBZ010000001">
    <property type="protein sequence ID" value="MBM7508292.1"/>
    <property type="molecule type" value="Genomic_DNA"/>
</dbReference>
<feature type="transmembrane region" description="Helical" evidence="7">
    <location>
        <begin position="131"/>
        <end position="152"/>
    </location>
</feature>
<sequence length="173" mass="17895">MSEQHGNSYPPPPNGQPGQPGQPGYGAPAGVGDVASTGVRIGGFVLDVVVLAIIATVVMLPFATTSSGGGEVGMSVGGRGMLAGLVVSALYYIVPTALYGQTLAKKLLGTKVVRVDDAQVPGWGKAVGRQVILALLNFFCYLPQIVNAILLAKDPQKRGWHDKAVGTRVVTTR</sequence>
<dbReference type="PANTHER" id="PTHR36115">
    <property type="entry name" value="PROLINE-RICH ANTIGEN HOMOLOG-RELATED"/>
    <property type="match status" value="1"/>
</dbReference>
<dbReference type="Proteomes" id="UP000732378">
    <property type="component" value="Unassembled WGS sequence"/>
</dbReference>
<feature type="transmembrane region" description="Helical" evidence="7">
    <location>
        <begin position="41"/>
        <end position="64"/>
    </location>
</feature>
<dbReference type="InterPro" id="IPR010432">
    <property type="entry name" value="RDD"/>
</dbReference>
<organism evidence="9 10">
    <name type="scientific">Nocardioides salarius</name>
    <dbReference type="NCBI Taxonomy" id="374513"/>
    <lineage>
        <taxon>Bacteria</taxon>
        <taxon>Bacillati</taxon>
        <taxon>Actinomycetota</taxon>
        <taxon>Actinomycetes</taxon>
        <taxon>Propionibacteriales</taxon>
        <taxon>Nocardioidaceae</taxon>
        <taxon>Nocardioides</taxon>
    </lineage>
</organism>
<evidence type="ECO:0000259" key="8">
    <source>
        <dbReference type="Pfam" id="PF06271"/>
    </source>
</evidence>
<keyword evidence="2" id="KW-1003">Cell membrane</keyword>
<comment type="subcellular location">
    <subcellularLocation>
        <location evidence="1">Cell membrane</location>
        <topology evidence="1">Multi-pass membrane protein</topology>
    </subcellularLocation>
</comment>
<evidence type="ECO:0000256" key="2">
    <source>
        <dbReference type="ARBA" id="ARBA00022475"/>
    </source>
</evidence>
<protein>
    <submittedName>
        <fullName evidence="9">RDD family membrane protein YckC</fullName>
    </submittedName>
</protein>
<feature type="region of interest" description="Disordered" evidence="6">
    <location>
        <begin position="1"/>
        <end position="29"/>
    </location>
</feature>
<dbReference type="InterPro" id="IPR051791">
    <property type="entry name" value="Pra-immunoreactive"/>
</dbReference>